<dbReference type="EMBL" id="JABTTQ020000002">
    <property type="protein sequence ID" value="KAK6162378.1"/>
    <property type="molecule type" value="Genomic_DNA"/>
</dbReference>
<reference evidence="4 5" key="1">
    <citation type="journal article" date="2021" name="Comput. Struct. Biotechnol. J.">
        <title>De novo genome assembly of the potent medicinal plant Rehmannia glutinosa using nanopore technology.</title>
        <authorList>
            <person name="Ma L."/>
            <person name="Dong C."/>
            <person name="Song C."/>
            <person name="Wang X."/>
            <person name="Zheng X."/>
            <person name="Niu Y."/>
            <person name="Chen S."/>
            <person name="Feng W."/>
        </authorList>
    </citation>
    <scope>NUCLEOTIDE SEQUENCE [LARGE SCALE GENOMIC DNA]</scope>
    <source>
        <strain evidence="4">DH-2019</strain>
    </source>
</reference>
<dbReference type="Pfam" id="PF12327">
    <property type="entry name" value="FtsZ_C"/>
    <property type="match status" value="1"/>
</dbReference>
<dbReference type="PANTHER" id="PTHR30314:SF3">
    <property type="entry name" value="MITOCHONDRIAL DIVISION PROTEIN FSZA"/>
    <property type="match status" value="1"/>
</dbReference>
<gene>
    <name evidence="4" type="ORF">DH2020_002219</name>
</gene>
<comment type="caution">
    <text evidence="4">The sequence shown here is derived from an EMBL/GenBank/DDBJ whole genome shotgun (WGS) entry which is preliminary data.</text>
</comment>
<dbReference type="Gene3D" id="3.30.1330.20">
    <property type="entry name" value="Tubulin/FtsZ, C-terminal domain"/>
    <property type="match status" value="1"/>
</dbReference>
<dbReference type="PANTHER" id="PTHR30314">
    <property type="entry name" value="CELL DIVISION PROTEIN FTSZ-RELATED"/>
    <property type="match status" value="1"/>
</dbReference>
<dbReference type="InterPro" id="IPR037103">
    <property type="entry name" value="Tubulin/FtsZ-like_C"/>
</dbReference>
<keyword evidence="1" id="KW-0547">Nucleotide-binding</keyword>
<dbReference type="SUPFAM" id="SSF55307">
    <property type="entry name" value="Tubulin C-terminal domain-like"/>
    <property type="match status" value="1"/>
</dbReference>
<dbReference type="InterPro" id="IPR024757">
    <property type="entry name" value="FtsZ_C"/>
</dbReference>
<sequence>MVLDGKSMANRDAALNAIQSTGIVWNIIGGSDQTLFEVNVAAEVIYHLVDPRANLIFGAVIDPSPSDQVSTN</sequence>
<keyword evidence="5" id="KW-1185">Reference proteome</keyword>
<name>A0ABR0XT21_REHGL</name>
<dbReference type="InterPro" id="IPR045061">
    <property type="entry name" value="FtsZ/CetZ"/>
</dbReference>
<evidence type="ECO:0000313" key="5">
    <source>
        <dbReference type="Proteomes" id="UP001318860"/>
    </source>
</evidence>
<evidence type="ECO:0000259" key="3">
    <source>
        <dbReference type="Pfam" id="PF12327"/>
    </source>
</evidence>
<evidence type="ECO:0000256" key="2">
    <source>
        <dbReference type="ARBA" id="ARBA00023134"/>
    </source>
</evidence>
<protein>
    <recommendedName>
        <fullName evidence="3">Cell division protein FtsZ C-terminal domain-containing protein</fullName>
    </recommendedName>
</protein>
<accession>A0ABR0XT21</accession>
<evidence type="ECO:0000256" key="1">
    <source>
        <dbReference type="ARBA" id="ARBA00022741"/>
    </source>
</evidence>
<dbReference type="Proteomes" id="UP001318860">
    <property type="component" value="Unassembled WGS sequence"/>
</dbReference>
<dbReference type="InterPro" id="IPR008280">
    <property type="entry name" value="Tub_FtsZ_C"/>
</dbReference>
<proteinExistence type="predicted"/>
<evidence type="ECO:0000313" key="4">
    <source>
        <dbReference type="EMBL" id="KAK6162378.1"/>
    </source>
</evidence>
<keyword evidence="2" id="KW-0342">GTP-binding</keyword>
<feature type="domain" description="Cell division protein FtsZ C-terminal" evidence="3">
    <location>
        <begin position="20"/>
        <end position="70"/>
    </location>
</feature>
<organism evidence="4 5">
    <name type="scientific">Rehmannia glutinosa</name>
    <name type="common">Chinese foxglove</name>
    <dbReference type="NCBI Taxonomy" id="99300"/>
    <lineage>
        <taxon>Eukaryota</taxon>
        <taxon>Viridiplantae</taxon>
        <taxon>Streptophyta</taxon>
        <taxon>Embryophyta</taxon>
        <taxon>Tracheophyta</taxon>
        <taxon>Spermatophyta</taxon>
        <taxon>Magnoliopsida</taxon>
        <taxon>eudicotyledons</taxon>
        <taxon>Gunneridae</taxon>
        <taxon>Pentapetalae</taxon>
        <taxon>asterids</taxon>
        <taxon>lamiids</taxon>
        <taxon>Lamiales</taxon>
        <taxon>Orobanchaceae</taxon>
        <taxon>Rehmannieae</taxon>
        <taxon>Rehmannia</taxon>
    </lineage>
</organism>